<proteinExistence type="predicted"/>
<dbReference type="WBParaSite" id="SVE_1287000.1">
    <property type="protein sequence ID" value="SVE_1287000.1"/>
    <property type="gene ID" value="SVE_1287000"/>
</dbReference>
<accession>A0A0K0FRW7</accession>
<evidence type="ECO:0000313" key="1">
    <source>
        <dbReference type="Proteomes" id="UP000035680"/>
    </source>
</evidence>
<name>A0A0K0FRW7_STRVS</name>
<reference evidence="1" key="1">
    <citation type="submission" date="2014-07" db="EMBL/GenBank/DDBJ databases">
        <authorList>
            <person name="Martin A.A"/>
            <person name="De Silva N."/>
        </authorList>
    </citation>
    <scope>NUCLEOTIDE SEQUENCE</scope>
</reference>
<protein>
    <submittedName>
        <fullName evidence="2">Reverse transcriptase domain-containing protein</fullName>
    </submittedName>
</protein>
<dbReference type="AlphaFoldDB" id="A0A0K0FRW7"/>
<keyword evidence="1" id="KW-1185">Reference proteome</keyword>
<dbReference type="Proteomes" id="UP000035680">
    <property type="component" value="Unassembled WGS sequence"/>
</dbReference>
<reference evidence="2" key="2">
    <citation type="submission" date="2015-08" db="UniProtKB">
        <authorList>
            <consortium name="WormBaseParasite"/>
        </authorList>
    </citation>
    <scope>IDENTIFICATION</scope>
</reference>
<sequence length="93" mass="11002">MYVPEKQHVQVLINVLPEDIRKAVEDLQPKIGEKMQTICNFLDELVKEKSKKKILEEARSQLYSISFWHTDLRSLHSYIQRTSKPVTTLFEQD</sequence>
<organism evidence="1 2">
    <name type="scientific">Strongyloides venezuelensis</name>
    <name type="common">Threadworm</name>
    <dbReference type="NCBI Taxonomy" id="75913"/>
    <lineage>
        <taxon>Eukaryota</taxon>
        <taxon>Metazoa</taxon>
        <taxon>Ecdysozoa</taxon>
        <taxon>Nematoda</taxon>
        <taxon>Chromadorea</taxon>
        <taxon>Rhabditida</taxon>
        <taxon>Tylenchina</taxon>
        <taxon>Panagrolaimomorpha</taxon>
        <taxon>Strongyloidoidea</taxon>
        <taxon>Strongyloididae</taxon>
        <taxon>Strongyloides</taxon>
    </lineage>
</organism>
<evidence type="ECO:0000313" key="2">
    <source>
        <dbReference type="WBParaSite" id="SVE_1287000.1"/>
    </source>
</evidence>
<dbReference type="STRING" id="75913.A0A0K0FRW7"/>